<evidence type="ECO:0000313" key="2">
    <source>
        <dbReference type="Proteomes" id="UP000024635"/>
    </source>
</evidence>
<keyword evidence="2" id="KW-1185">Reference proteome</keyword>
<name>A0A016V0D5_9BILA</name>
<sequence>MQLKTQAPGKEKQFRSDCVLIDVGAIDWVEATARGSRSCCLSDGVSEEGAMDSLYSGEASMYGSSEVELFVHLQLRN</sequence>
<accession>A0A016V0D5</accession>
<comment type="caution">
    <text evidence="1">The sequence shown here is derived from an EMBL/GenBank/DDBJ whole genome shotgun (WGS) entry which is preliminary data.</text>
</comment>
<dbReference type="OrthoDB" id="2985014at2759"/>
<protein>
    <submittedName>
        <fullName evidence="1">Uncharacterized protein</fullName>
    </submittedName>
</protein>
<dbReference type="EMBL" id="JARK01001356">
    <property type="protein sequence ID" value="EYC21104.1"/>
    <property type="molecule type" value="Genomic_DNA"/>
</dbReference>
<dbReference type="AlphaFoldDB" id="A0A016V0D5"/>
<reference evidence="2" key="1">
    <citation type="journal article" date="2015" name="Nat. Genet.">
        <title>The genome and transcriptome of the zoonotic hookworm Ancylostoma ceylanicum identify infection-specific gene families.</title>
        <authorList>
            <person name="Schwarz E.M."/>
            <person name="Hu Y."/>
            <person name="Antoshechkin I."/>
            <person name="Miller M.M."/>
            <person name="Sternberg P.W."/>
            <person name="Aroian R.V."/>
        </authorList>
    </citation>
    <scope>NUCLEOTIDE SEQUENCE</scope>
    <source>
        <strain evidence="2">HY135</strain>
    </source>
</reference>
<organism evidence="1 2">
    <name type="scientific">Ancylostoma ceylanicum</name>
    <dbReference type="NCBI Taxonomy" id="53326"/>
    <lineage>
        <taxon>Eukaryota</taxon>
        <taxon>Metazoa</taxon>
        <taxon>Ecdysozoa</taxon>
        <taxon>Nematoda</taxon>
        <taxon>Chromadorea</taxon>
        <taxon>Rhabditida</taxon>
        <taxon>Rhabditina</taxon>
        <taxon>Rhabditomorpha</taxon>
        <taxon>Strongyloidea</taxon>
        <taxon>Ancylostomatidae</taxon>
        <taxon>Ancylostomatinae</taxon>
        <taxon>Ancylostoma</taxon>
    </lineage>
</organism>
<proteinExistence type="predicted"/>
<dbReference type="Proteomes" id="UP000024635">
    <property type="component" value="Unassembled WGS sequence"/>
</dbReference>
<gene>
    <name evidence="1" type="primary">Acey_s0020.g223</name>
    <name evidence="1" type="ORF">Y032_0020g223</name>
</gene>
<evidence type="ECO:0000313" key="1">
    <source>
        <dbReference type="EMBL" id="EYC21104.1"/>
    </source>
</evidence>